<dbReference type="EMBL" id="JAWDGP010005039">
    <property type="protein sequence ID" value="KAK3760212.1"/>
    <property type="molecule type" value="Genomic_DNA"/>
</dbReference>
<feature type="region of interest" description="Disordered" evidence="1">
    <location>
        <begin position="1"/>
        <end position="37"/>
    </location>
</feature>
<proteinExistence type="predicted"/>
<keyword evidence="3" id="KW-1185">Reference proteome</keyword>
<organism evidence="2 3">
    <name type="scientific">Elysia crispata</name>
    <name type="common">lettuce slug</name>
    <dbReference type="NCBI Taxonomy" id="231223"/>
    <lineage>
        <taxon>Eukaryota</taxon>
        <taxon>Metazoa</taxon>
        <taxon>Spiralia</taxon>
        <taxon>Lophotrochozoa</taxon>
        <taxon>Mollusca</taxon>
        <taxon>Gastropoda</taxon>
        <taxon>Heterobranchia</taxon>
        <taxon>Euthyneura</taxon>
        <taxon>Panpulmonata</taxon>
        <taxon>Sacoglossa</taxon>
        <taxon>Placobranchoidea</taxon>
        <taxon>Plakobranchidae</taxon>
        <taxon>Elysia</taxon>
    </lineage>
</organism>
<dbReference type="AlphaFoldDB" id="A0AAE0Z1N7"/>
<reference evidence="2" key="1">
    <citation type="journal article" date="2023" name="G3 (Bethesda)">
        <title>A reference genome for the long-term kleptoplast-retaining sea slug Elysia crispata morphotype clarki.</title>
        <authorList>
            <person name="Eastman K.E."/>
            <person name="Pendleton A.L."/>
            <person name="Shaikh M.A."/>
            <person name="Suttiyut T."/>
            <person name="Ogas R."/>
            <person name="Tomko P."/>
            <person name="Gavelis G."/>
            <person name="Widhalm J.R."/>
            <person name="Wisecaver J.H."/>
        </authorList>
    </citation>
    <scope>NUCLEOTIDE SEQUENCE</scope>
    <source>
        <strain evidence="2">ECLA1</strain>
    </source>
</reference>
<dbReference type="Proteomes" id="UP001283361">
    <property type="component" value="Unassembled WGS sequence"/>
</dbReference>
<feature type="region of interest" description="Disordered" evidence="1">
    <location>
        <begin position="93"/>
        <end position="138"/>
    </location>
</feature>
<protein>
    <submittedName>
        <fullName evidence="2">Uncharacterized protein</fullName>
    </submittedName>
</protein>
<sequence>MVAPEQSEGCWPKGASPPFGSPRETPPKPFLRDSFEGGEASRFGGLCPPCLPPPRFARGWANNLFGAVTTWSLRAGKANPLVTASLRDSFEGGEARLKVPPHQLRPLGQHRRHPPRNPSFGGGLTTPRRVGGKPPSIL</sequence>
<evidence type="ECO:0000313" key="2">
    <source>
        <dbReference type="EMBL" id="KAK3760212.1"/>
    </source>
</evidence>
<gene>
    <name evidence="2" type="ORF">RRG08_015251</name>
</gene>
<evidence type="ECO:0000256" key="1">
    <source>
        <dbReference type="SAM" id="MobiDB-lite"/>
    </source>
</evidence>
<comment type="caution">
    <text evidence="2">The sequence shown here is derived from an EMBL/GenBank/DDBJ whole genome shotgun (WGS) entry which is preliminary data.</text>
</comment>
<evidence type="ECO:0000313" key="3">
    <source>
        <dbReference type="Proteomes" id="UP001283361"/>
    </source>
</evidence>
<accession>A0AAE0Z1N7</accession>
<name>A0AAE0Z1N7_9GAST</name>